<dbReference type="OrthoDB" id="9810005at2"/>
<protein>
    <submittedName>
        <fullName evidence="4">Hydrolase, TatD family</fullName>
    </submittedName>
</protein>
<dbReference type="InterPro" id="IPR015991">
    <property type="entry name" value="TatD/YcfH-like"/>
</dbReference>
<feature type="binding site" evidence="3">
    <location>
        <position position="205"/>
    </location>
    <ligand>
        <name>a divalent metal cation</name>
        <dbReference type="ChEBI" id="CHEBI:60240"/>
        <label>1</label>
    </ligand>
</feature>
<accession>B2A3L7</accession>
<evidence type="ECO:0000256" key="1">
    <source>
        <dbReference type="ARBA" id="ARBA00022723"/>
    </source>
</evidence>
<dbReference type="NCBIfam" id="TIGR00010">
    <property type="entry name" value="YchF/TatD family DNA exonuclease"/>
    <property type="match status" value="1"/>
</dbReference>
<organism evidence="4 5">
    <name type="scientific">Natranaerobius thermophilus (strain ATCC BAA-1301 / DSM 18059 / JW/NM-WN-LF)</name>
    <dbReference type="NCBI Taxonomy" id="457570"/>
    <lineage>
        <taxon>Bacteria</taxon>
        <taxon>Bacillati</taxon>
        <taxon>Bacillota</taxon>
        <taxon>Clostridia</taxon>
        <taxon>Natranaerobiales</taxon>
        <taxon>Natranaerobiaceae</taxon>
        <taxon>Natranaerobius</taxon>
    </lineage>
</organism>
<dbReference type="KEGG" id="nth:Nther_0044"/>
<dbReference type="AlphaFoldDB" id="B2A3L7"/>
<dbReference type="SUPFAM" id="SSF51556">
    <property type="entry name" value="Metallo-dependent hydrolases"/>
    <property type="match status" value="1"/>
</dbReference>
<dbReference type="PROSITE" id="PS01137">
    <property type="entry name" value="TATD_1"/>
    <property type="match status" value="1"/>
</dbReference>
<dbReference type="InParanoid" id="B2A3L7"/>
<dbReference type="HOGENOM" id="CLU_031506_4_0_9"/>
<feature type="binding site" evidence="3">
    <location>
        <position position="131"/>
    </location>
    <ligand>
        <name>a divalent metal cation</name>
        <dbReference type="ChEBI" id="CHEBI:60240"/>
        <label>2</label>
    </ligand>
</feature>
<feature type="binding site" evidence="3">
    <location>
        <position position="7"/>
    </location>
    <ligand>
        <name>a divalent metal cation</name>
        <dbReference type="ChEBI" id="CHEBI:60240"/>
        <label>1</label>
    </ligand>
</feature>
<gene>
    <name evidence="4" type="ordered locus">Nther_0044</name>
</gene>
<dbReference type="Proteomes" id="UP000001683">
    <property type="component" value="Chromosome"/>
</dbReference>
<dbReference type="eggNOG" id="COG0084">
    <property type="taxonomic scope" value="Bacteria"/>
</dbReference>
<dbReference type="GO" id="GO:0046872">
    <property type="term" value="F:metal ion binding"/>
    <property type="evidence" value="ECO:0007669"/>
    <property type="project" value="UniProtKB-KW"/>
</dbReference>
<dbReference type="InterPro" id="IPR032466">
    <property type="entry name" value="Metal_Hydrolase"/>
</dbReference>
<dbReference type="PANTHER" id="PTHR46124:SF2">
    <property type="entry name" value="D-AMINOACYL-TRNA DEACYLASE"/>
    <property type="match status" value="1"/>
</dbReference>
<dbReference type="InterPro" id="IPR001130">
    <property type="entry name" value="TatD-like"/>
</dbReference>
<reference evidence="4 5" key="1">
    <citation type="submission" date="2008-04" db="EMBL/GenBank/DDBJ databases">
        <title>Complete sequence of chromosome of Natranaerobius thermophilus JW/NM-WN-LF.</title>
        <authorList>
            <consortium name="US DOE Joint Genome Institute"/>
            <person name="Copeland A."/>
            <person name="Lucas S."/>
            <person name="Lapidus A."/>
            <person name="Glavina del Rio T."/>
            <person name="Dalin E."/>
            <person name="Tice H."/>
            <person name="Bruce D."/>
            <person name="Goodwin L."/>
            <person name="Pitluck S."/>
            <person name="Chertkov O."/>
            <person name="Brettin T."/>
            <person name="Detter J.C."/>
            <person name="Han C."/>
            <person name="Kuske C.R."/>
            <person name="Schmutz J."/>
            <person name="Larimer F."/>
            <person name="Land M."/>
            <person name="Hauser L."/>
            <person name="Kyrpides N."/>
            <person name="Lykidis A."/>
            <person name="Mesbah N.M."/>
            <person name="Wiegel J."/>
        </authorList>
    </citation>
    <scope>NUCLEOTIDE SEQUENCE [LARGE SCALE GENOMIC DNA]</scope>
    <source>
        <strain evidence="5">ATCC BAA-1301 / DSM 18059 / JW/NM-WN-LF</strain>
    </source>
</reference>
<dbReference type="CDD" id="cd01310">
    <property type="entry name" value="TatD_DNAse"/>
    <property type="match status" value="1"/>
</dbReference>
<feature type="binding site" evidence="3">
    <location>
        <position position="155"/>
    </location>
    <ligand>
        <name>a divalent metal cation</name>
        <dbReference type="ChEBI" id="CHEBI:60240"/>
        <label>2</label>
    </ligand>
</feature>
<dbReference type="GO" id="GO:0005829">
    <property type="term" value="C:cytosol"/>
    <property type="evidence" value="ECO:0007669"/>
    <property type="project" value="TreeGrafter"/>
</dbReference>
<feature type="binding site" evidence="3">
    <location>
        <position position="9"/>
    </location>
    <ligand>
        <name>a divalent metal cation</name>
        <dbReference type="ChEBI" id="CHEBI:60240"/>
        <label>1</label>
    </ligand>
</feature>
<proteinExistence type="predicted"/>
<dbReference type="GO" id="GO:0004536">
    <property type="term" value="F:DNA nuclease activity"/>
    <property type="evidence" value="ECO:0007669"/>
    <property type="project" value="InterPro"/>
</dbReference>
<dbReference type="PANTHER" id="PTHR46124">
    <property type="entry name" value="D-AMINOACYL-TRNA DEACYLASE"/>
    <property type="match status" value="1"/>
</dbReference>
<feature type="binding site" evidence="3">
    <location>
        <position position="95"/>
    </location>
    <ligand>
        <name>a divalent metal cation</name>
        <dbReference type="ChEBI" id="CHEBI:60240"/>
        <label>1</label>
    </ligand>
</feature>
<dbReference type="Gene3D" id="3.20.20.140">
    <property type="entry name" value="Metal-dependent hydrolases"/>
    <property type="match status" value="1"/>
</dbReference>
<keyword evidence="5" id="KW-1185">Reference proteome</keyword>
<evidence type="ECO:0000313" key="5">
    <source>
        <dbReference type="Proteomes" id="UP000001683"/>
    </source>
</evidence>
<evidence type="ECO:0000313" key="4">
    <source>
        <dbReference type="EMBL" id="ACB83643.1"/>
    </source>
</evidence>
<reference evidence="4 5" key="2">
    <citation type="journal article" date="2011" name="J. Bacteriol.">
        <title>Complete genome sequence of the anaerobic, halophilic alkalithermophile Natranaerobius thermophilus JW/NM-WN-LF.</title>
        <authorList>
            <person name="Zhao B."/>
            <person name="Mesbah N.M."/>
            <person name="Dalin E."/>
            <person name="Goodwin L."/>
            <person name="Nolan M."/>
            <person name="Pitluck S."/>
            <person name="Chertkov O."/>
            <person name="Brettin T.S."/>
            <person name="Han J."/>
            <person name="Larimer F.W."/>
            <person name="Land M.L."/>
            <person name="Hauser L."/>
            <person name="Kyrpides N."/>
            <person name="Wiegel J."/>
        </authorList>
    </citation>
    <scope>NUCLEOTIDE SEQUENCE [LARGE SCALE GENOMIC DNA]</scope>
    <source>
        <strain evidence="5">ATCC BAA-1301 / DSM 18059 / JW/NM-WN-LF</strain>
    </source>
</reference>
<dbReference type="PROSITE" id="PS01090">
    <property type="entry name" value="TATD_2"/>
    <property type="match status" value="1"/>
</dbReference>
<dbReference type="Pfam" id="PF01026">
    <property type="entry name" value="TatD_DNase"/>
    <property type="match status" value="1"/>
</dbReference>
<dbReference type="FunCoup" id="B2A3L7">
    <property type="interactions" value="379"/>
</dbReference>
<dbReference type="InterPro" id="IPR018228">
    <property type="entry name" value="DNase_TatD-rel_CS"/>
</dbReference>
<dbReference type="PIRSF" id="PIRSF005902">
    <property type="entry name" value="DNase_TatD"/>
    <property type="match status" value="1"/>
</dbReference>
<evidence type="ECO:0000256" key="3">
    <source>
        <dbReference type="PIRSR" id="PIRSR005902-1"/>
    </source>
</evidence>
<name>B2A3L7_NATTJ</name>
<keyword evidence="1 3" id="KW-0479">Metal-binding</keyword>
<dbReference type="FunFam" id="3.20.20.140:FF:000005">
    <property type="entry name" value="TatD family hydrolase"/>
    <property type="match status" value="1"/>
</dbReference>
<evidence type="ECO:0000256" key="2">
    <source>
        <dbReference type="ARBA" id="ARBA00022801"/>
    </source>
</evidence>
<dbReference type="EMBL" id="CP001034">
    <property type="protein sequence ID" value="ACB83643.1"/>
    <property type="molecule type" value="Genomic_DNA"/>
</dbReference>
<keyword evidence="2 4" id="KW-0378">Hydrolase</keyword>
<dbReference type="GO" id="GO:0016788">
    <property type="term" value="F:hydrolase activity, acting on ester bonds"/>
    <property type="evidence" value="ECO:0007669"/>
    <property type="project" value="InterPro"/>
</dbReference>
<sequence length="256" mass="29109">MNIIDTHAHLDDKRFSSDLEDVIERAKQKKVSQIINVGINIDSSQKSVEMAKKYPEIYATVGVHPHDAKKVPDNYLDELKKMVTENKDVVVGIGEMGLDYFKNRSPQETQKSIFRAQLEFAKELQLPVIIHDRAAHEDALEIVKDFQNDVFGVFHCFAGDEEIASQVMDMGFYISFTGNISFQKADKLRDVVKYAPLSRIMIETDCPYMAPVPFRGKRNEPAFTRLVAEEVADIKGESFEDVVTTTTKNAKDLFRI</sequence>
<dbReference type="RefSeq" id="WP_012446534.1">
    <property type="nucleotide sequence ID" value="NC_010718.1"/>
</dbReference>
<dbReference type="STRING" id="457570.Nther_0044"/>